<dbReference type="OrthoDB" id="7869902at2"/>
<protein>
    <submittedName>
        <fullName evidence="2">Uncharacterized protein</fullName>
    </submittedName>
</protein>
<feature type="transmembrane region" description="Helical" evidence="1">
    <location>
        <begin position="58"/>
        <end position="84"/>
    </location>
</feature>
<dbReference type="Proteomes" id="UP000202485">
    <property type="component" value="Unassembled WGS sequence"/>
</dbReference>
<organism evidence="2 3">
    <name type="scientific">Ruegeria arenilitoris</name>
    <dbReference type="NCBI Taxonomy" id="1173585"/>
    <lineage>
        <taxon>Bacteria</taxon>
        <taxon>Pseudomonadati</taxon>
        <taxon>Pseudomonadota</taxon>
        <taxon>Alphaproteobacteria</taxon>
        <taxon>Rhodobacterales</taxon>
        <taxon>Roseobacteraceae</taxon>
        <taxon>Ruegeria</taxon>
    </lineage>
</organism>
<proteinExistence type="predicted"/>
<evidence type="ECO:0000313" key="3">
    <source>
        <dbReference type="Proteomes" id="UP000202485"/>
    </source>
</evidence>
<evidence type="ECO:0000256" key="1">
    <source>
        <dbReference type="SAM" id="Phobius"/>
    </source>
</evidence>
<reference evidence="3" key="1">
    <citation type="submission" date="2017-05" db="EMBL/GenBank/DDBJ databases">
        <authorList>
            <person name="Rodrigo-Torres L."/>
            <person name="Arahal R. D."/>
            <person name="Lucena T."/>
        </authorList>
    </citation>
    <scope>NUCLEOTIDE SEQUENCE [LARGE SCALE GENOMIC DNA]</scope>
    <source>
        <strain evidence="3">CECT 8715</strain>
    </source>
</reference>
<dbReference type="RefSeq" id="WP_093961882.1">
    <property type="nucleotide sequence ID" value="NZ_FXYG01000001.1"/>
</dbReference>
<name>A0A238JTV3_9RHOB</name>
<dbReference type="EMBL" id="FXYG01000001">
    <property type="protein sequence ID" value="SMX34015.1"/>
    <property type="molecule type" value="Genomic_DNA"/>
</dbReference>
<evidence type="ECO:0000313" key="2">
    <source>
        <dbReference type="EMBL" id="SMX34015.1"/>
    </source>
</evidence>
<accession>A0A238JTV3</accession>
<feature type="transmembrane region" description="Helical" evidence="1">
    <location>
        <begin position="12"/>
        <end position="37"/>
    </location>
</feature>
<keyword evidence="3" id="KW-1185">Reference proteome</keyword>
<keyword evidence="1" id="KW-0812">Transmembrane</keyword>
<keyword evidence="1" id="KW-0472">Membrane</keyword>
<keyword evidence="1" id="KW-1133">Transmembrane helix</keyword>
<dbReference type="AlphaFoldDB" id="A0A238JTV3"/>
<sequence>MINLPRLINYAALPVLLVATWLGLQWPWGLVFLWWAIPSIRSGQAFLIDAVNRDTDPLLFWTVTVLWMVLGGLMVTADIAPAIYPAWLV</sequence>
<gene>
    <name evidence="2" type="ORF">RUA8715_00289</name>
</gene>